<dbReference type="Pfam" id="PF00378">
    <property type="entry name" value="ECH_1"/>
    <property type="match status" value="1"/>
</dbReference>
<dbReference type="SUPFAM" id="SSF52096">
    <property type="entry name" value="ClpP/crotonase"/>
    <property type="match status" value="1"/>
</dbReference>
<name>A0ABN1ALP2_9ACTN</name>
<dbReference type="PANTHER" id="PTHR43459">
    <property type="entry name" value="ENOYL-COA HYDRATASE"/>
    <property type="match status" value="1"/>
</dbReference>
<sequence>MSDVSGTPETQVHTTTPAPGVLQIVLDGPVRRNALGNGAIRGLDDAVHEAADDEVRAVVLTGTGGHFCAGADLKAPRMPGRGVAGPAKRLGLLQGTVDRLHRLPKPVLAAVEGAAVGIGWSYALACDMTVAGEGAFFASPFVERGLVPDGGCAWFLAQAVGTRRAAELTMLGERLPAARAEALGLVNRVVPDGSALQEALELAVRLAAGAPDALMLTKRMLTAAGNSPSLRDYLDQEWLAAALDLTGPDPVEGVAAFRERRAPDFSGHR</sequence>
<organism evidence="1 2">
    <name type="scientific">Streptomyces olivaceiscleroticus</name>
    <dbReference type="NCBI Taxonomy" id="68245"/>
    <lineage>
        <taxon>Bacteria</taxon>
        <taxon>Bacillati</taxon>
        <taxon>Actinomycetota</taxon>
        <taxon>Actinomycetes</taxon>
        <taxon>Kitasatosporales</taxon>
        <taxon>Streptomycetaceae</taxon>
        <taxon>Streptomyces</taxon>
    </lineage>
</organism>
<dbReference type="Proteomes" id="UP001500909">
    <property type="component" value="Unassembled WGS sequence"/>
</dbReference>
<reference evidence="1 2" key="1">
    <citation type="journal article" date="2019" name="Int. J. Syst. Evol. Microbiol.">
        <title>The Global Catalogue of Microorganisms (GCM) 10K type strain sequencing project: providing services to taxonomists for standard genome sequencing and annotation.</title>
        <authorList>
            <consortium name="The Broad Institute Genomics Platform"/>
            <consortium name="The Broad Institute Genome Sequencing Center for Infectious Disease"/>
            <person name="Wu L."/>
            <person name="Ma J."/>
        </authorList>
    </citation>
    <scope>NUCLEOTIDE SEQUENCE [LARGE SCALE GENOMIC DNA]</scope>
    <source>
        <strain evidence="1 2">JCM 4805</strain>
    </source>
</reference>
<dbReference type="CDD" id="cd06558">
    <property type="entry name" value="crotonase-like"/>
    <property type="match status" value="1"/>
</dbReference>
<proteinExistence type="predicted"/>
<dbReference type="InterPro" id="IPR029045">
    <property type="entry name" value="ClpP/crotonase-like_dom_sf"/>
</dbReference>
<gene>
    <name evidence="1" type="ORF">GCM10010361_50470</name>
</gene>
<protein>
    <submittedName>
        <fullName evidence="1">Enoyl-CoA hydratase</fullName>
    </submittedName>
</protein>
<dbReference type="RefSeq" id="WP_346097481.1">
    <property type="nucleotide sequence ID" value="NZ_BAAABY010000034.1"/>
</dbReference>
<evidence type="ECO:0000313" key="2">
    <source>
        <dbReference type="Proteomes" id="UP001500909"/>
    </source>
</evidence>
<dbReference type="InterPro" id="IPR001753">
    <property type="entry name" value="Enoyl-CoA_hydra/iso"/>
</dbReference>
<dbReference type="Gene3D" id="3.90.226.10">
    <property type="entry name" value="2-enoyl-CoA Hydratase, Chain A, domain 1"/>
    <property type="match status" value="1"/>
</dbReference>
<dbReference type="EMBL" id="BAAABY010000034">
    <property type="protein sequence ID" value="GAA0479605.1"/>
    <property type="molecule type" value="Genomic_DNA"/>
</dbReference>
<comment type="caution">
    <text evidence="1">The sequence shown here is derived from an EMBL/GenBank/DDBJ whole genome shotgun (WGS) entry which is preliminary data.</text>
</comment>
<accession>A0ABN1ALP2</accession>
<dbReference type="PANTHER" id="PTHR43459:SF1">
    <property type="entry name" value="EG:BACN32G11.4 PROTEIN"/>
    <property type="match status" value="1"/>
</dbReference>
<keyword evidence="2" id="KW-1185">Reference proteome</keyword>
<evidence type="ECO:0000313" key="1">
    <source>
        <dbReference type="EMBL" id="GAA0479605.1"/>
    </source>
</evidence>